<dbReference type="GO" id="GO:0017004">
    <property type="term" value="P:cytochrome complex assembly"/>
    <property type="evidence" value="ECO:0007669"/>
    <property type="project" value="UniProtKB-KW"/>
</dbReference>
<keyword evidence="5" id="KW-0676">Redox-active center</keyword>
<organism evidence="8">
    <name type="scientific">Caldilineaceae bacterium SB0662_bin_9</name>
    <dbReference type="NCBI Taxonomy" id="2605258"/>
    <lineage>
        <taxon>Bacteria</taxon>
        <taxon>Bacillati</taxon>
        <taxon>Chloroflexota</taxon>
        <taxon>Caldilineae</taxon>
        <taxon>Caldilineales</taxon>
        <taxon>Caldilineaceae</taxon>
    </lineage>
</organism>
<evidence type="ECO:0000256" key="5">
    <source>
        <dbReference type="ARBA" id="ARBA00023284"/>
    </source>
</evidence>
<name>A0A6B1DR23_9CHLR</name>
<keyword evidence="6" id="KW-0472">Membrane</keyword>
<evidence type="ECO:0000256" key="3">
    <source>
        <dbReference type="ARBA" id="ARBA00022968"/>
    </source>
</evidence>
<dbReference type="GO" id="GO:0016491">
    <property type="term" value="F:oxidoreductase activity"/>
    <property type="evidence" value="ECO:0007669"/>
    <property type="project" value="InterPro"/>
</dbReference>
<reference evidence="8" key="1">
    <citation type="submission" date="2019-09" db="EMBL/GenBank/DDBJ databases">
        <title>Characterisation of the sponge microbiome using genome-centric metagenomics.</title>
        <authorList>
            <person name="Engelberts J.P."/>
            <person name="Robbins S.J."/>
            <person name="De Goeij J.M."/>
            <person name="Aranda M."/>
            <person name="Bell S.C."/>
            <person name="Webster N.S."/>
        </authorList>
    </citation>
    <scope>NUCLEOTIDE SEQUENCE</scope>
    <source>
        <strain evidence="8">SB0662_bin_9</strain>
    </source>
</reference>
<keyword evidence="4" id="KW-1015">Disulfide bond</keyword>
<evidence type="ECO:0000256" key="6">
    <source>
        <dbReference type="SAM" id="Phobius"/>
    </source>
</evidence>
<evidence type="ECO:0000313" key="8">
    <source>
        <dbReference type="EMBL" id="MYD90199.1"/>
    </source>
</evidence>
<dbReference type="PANTHER" id="PTHR42852">
    <property type="entry name" value="THIOL:DISULFIDE INTERCHANGE PROTEIN DSBE"/>
    <property type="match status" value="1"/>
</dbReference>
<dbReference type="EMBL" id="VXPY01000052">
    <property type="protein sequence ID" value="MYD90199.1"/>
    <property type="molecule type" value="Genomic_DNA"/>
</dbReference>
<feature type="domain" description="Thioredoxin" evidence="7">
    <location>
        <begin position="45"/>
        <end position="183"/>
    </location>
</feature>
<evidence type="ECO:0000259" key="7">
    <source>
        <dbReference type="PROSITE" id="PS51352"/>
    </source>
</evidence>
<accession>A0A6B1DR23</accession>
<sequence>MTEPVSNPPPLVSRSLLLVVAAITVMLILLALLGWRVLRAQPVVLSVGEPAPPFNLQLLEGGSLTLTDLQGRGIVLNFWASWCDPCRDEAPLLEQTWQRNQNLGITVLGVAHLDQKAAALRFIQTFGITYPNGRDSGSLMARAYGIQGVPETFFIDPAGNLAGAWRGPLTAEAMQQFLPLIQSEP</sequence>
<gene>
    <name evidence="8" type="ORF">F4Y08_07650</name>
</gene>
<keyword evidence="3" id="KW-0735">Signal-anchor</keyword>
<keyword evidence="6" id="KW-1133">Transmembrane helix</keyword>
<dbReference type="Gene3D" id="3.40.30.10">
    <property type="entry name" value="Glutaredoxin"/>
    <property type="match status" value="1"/>
</dbReference>
<dbReference type="Pfam" id="PF00578">
    <property type="entry name" value="AhpC-TSA"/>
    <property type="match status" value="1"/>
</dbReference>
<keyword evidence="6" id="KW-0812">Transmembrane</keyword>
<dbReference type="InterPro" id="IPR000866">
    <property type="entry name" value="AhpC/TSA"/>
</dbReference>
<dbReference type="InterPro" id="IPR036249">
    <property type="entry name" value="Thioredoxin-like_sf"/>
</dbReference>
<keyword evidence="2" id="KW-0201">Cytochrome c-type biogenesis</keyword>
<dbReference type="SUPFAM" id="SSF52833">
    <property type="entry name" value="Thioredoxin-like"/>
    <property type="match status" value="1"/>
</dbReference>
<dbReference type="AlphaFoldDB" id="A0A6B1DR23"/>
<dbReference type="InterPro" id="IPR013766">
    <property type="entry name" value="Thioredoxin_domain"/>
</dbReference>
<evidence type="ECO:0000256" key="2">
    <source>
        <dbReference type="ARBA" id="ARBA00022748"/>
    </source>
</evidence>
<comment type="subcellular location">
    <subcellularLocation>
        <location evidence="1">Cell envelope</location>
    </subcellularLocation>
</comment>
<dbReference type="GO" id="GO:0016209">
    <property type="term" value="F:antioxidant activity"/>
    <property type="evidence" value="ECO:0007669"/>
    <property type="project" value="InterPro"/>
</dbReference>
<dbReference type="InterPro" id="IPR050553">
    <property type="entry name" value="Thioredoxin_ResA/DsbE_sf"/>
</dbReference>
<dbReference type="GO" id="GO:0030313">
    <property type="term" value="C:cell envelope"/>
    <property type="evidence" value="ECO:0007669"/>
    <property type="project" value="UniProtKB-SubCell"/>
</dbReference>
<feature type="transmembrane region" description="Helical" evidence="6">
    <location>
        <begin position="15"/>
        <end position="35"/>
    </location>
</feature>
<dbReference type="PANTHER" id="PTHR42852:SF6">
    <property type="entry name" value="THIOL:DISULFIDE INTERCHANGE PROTEIN DSBE"/>
    <property type="match status" value="1"/>
</dbReference>
<evidence type="ECO:0000256" key="1">
    <source>
        <dbReference type="ARBA" id="ARBA00004196"/>
    </source>
</evidence>
<dbReference type="CDD" id="cd02966">
    <property type="entry name" value="TlpA_like_family"/>
    <property type="match status" value="1"/>
</dbReference>
<evidence type="ECO:0000256" key="4">
    <source>
        <dbReference type="ARBA" id="ARBA00023157"/>
    </source>
</evidence>
<dbReference type="PROSITE" id="PS51352">
    <property type="entry name" value="THIOREDOXIN_2"/>
    <property type="match status" value="1"/>
</dbReference>
<proteinExistence type="predicted"/>
<protein>
    <submittedName>
        <fullName evidence="8">TlpA family protein disulfide reductase</fullName>
    </submittedName>
</protein>
<comment type="caution">
    <text evidence="8">The sequence shown here is derived from an EMBL/GenBank/DDBJ whole genome shotgun (WGS) entry which is preliminary data.</text>
</comment>